<proteinExistence type="predicted"/>
<gene>
    <name evidence="2" type="ORF">BC936DRAFT_145395</name>
</gene>
<dbReference type="AlphaFoldDB" id="A0A433DA60"/>
<reference evidence="2 3" key="1">
    <citation type="journal article" date="2018" name="New Phytol.">
        <title>Phylogenomics of Endogonaceae and evolution of mycorrhizas within Mucoromycota.</title>
        <authorList>
            <person name="Chang Y."/>
            <person name="Desiro A."/>
            <person name="Na H."/>
            <person name="Sandor L."/>
            <person name="Lipzen A."/>
            <person name="Clum A."/>
            <person name="Barry K."/>
            <person name="Grigoriev I.V."/>
            <person name="Martin F.M."/>
            <person name="Stajich J.E."/>
            <person name="Smith M.E."/>
            <person name="Bonito G."/>
            <person name="Spatafora J.W."/>
        </authorList>
    </citation>
    <scope>NUCLEOTIDE SEQUENCE [LARGE SCALE GENOMIC DNA]</scope>
    <source>
        <strain evidence="2 3">GMNB39</strain>
    </source>
</reference>
<evidence type="ECO:0000256" key="1">
    <source>
        <dbReference type="SAM" id="MobiDB-lite"/>
    </source>
</evidence>
<feature type="region of interest" description="Disordered" evidence="1">
    <location>
        <begin position="99"/>
        <end position="148"/>
    </location>
</feature>
<dbReference type="Proteomes" id="UP000268093">
    <property type="component" value="Unassembled WGS sequence"/>
</dbReference>
<organism evidence="2 3">
    <name type="scientific">Jimgerdemannia flammicorona</name>
    <dbReference type="NCBI Taxonomy" id="994334"/>
    <lineage>
        <taxon>Eukaryota</taxon>
        <taxon>Fungi</taxon>
        <taxon>Fungi incertae sedis</taxon>
        <taxon>Mucoromycota</taxon>
        <taxon>Mucoromycotina</taxon>
        <taxon>Endogonomycetes</taxon>
        <taxon>Endogonales</taxon>
        <taxon>Endogonaceae</taxon>
        <taxon>Jimgerdemannia</taxon>
    </lineage>
</organism>
<evidence type="ECO:0008006" key="4">
    <source>
        <dbReference type="Google" id="ProtNLM"/>
    </source>
</evidence>
<evidence type="ECO:0000313" key="3">
    <source>
        <dbReference type="Proteomes" id="UP000268093"/>
    </source>
</evidence>
<feature type="region of interest" description="Disordered" evidence="1">
    <location>
        <begin position="11"/>
        <end position="42"/>
    </location>
</feature>
<comment type="caution">
    <text evidence="2">The sequence shown here is derived from an EMBL/GenBank/DDBJ whole genome shotgun (WGS) entry which is preliminary data.</text>
</comment>
<feature type="compositionally biased region" description="Acidic residues" evidence="1">
    <location>
        <begin position="120"/>
        <end position="130"/>
    </location>
</feature>
<accession>A0A433DA60</accession>
<sequence>MNNAFHRLMAASASSNLSPPRKIAPKHIPSSKSTSRLQGEPLKQRVACPACNKPLLLEFVNAHLDLECGRDTHRKRKDGGDGEVRDWDEQVGIAKRVRVEKGDGEGSTIQGEPRTGVRDEETDGEDDLFEEERPIAPTEHSTSSTTTTPDFDMNLIPLTQHPIPPLPLPTAPPPSPALHRQSSLHAFLNLPSHLPPTYFVLAWPAGADAYPCARFTDTKPSDARFRAVFQWRDVGKDVVLCSNLAGDEATAWRGGTGKYMNVPLLKSHLQKCARRQRGELAMRTAWEMMKIGGSGKGSGDRGKVDGMGELLRRLPIVIVEDVTLHAALPILVWLMAAHAKGFHLPLECVSWVLGFVRSVAEHPECDPPDNEERASAVRVDSMEVKEGKYAGGEEARGLLYALALRRAFGGMKGDLFMLTNALTTWHHRFLSTPYYPPPLLIPPRIDPIDPATLLPLQPEEWELVAVDKHCTNILDIIMDRCEHVRKAEWSKEEVAGMMWRFGGGLNVRSECTNEEDEQERRKRADWDRTWAEEVRALAGGIVWDLVGEMGNSDVREAVEYWGQEGGGRKNRCIKKADIRQECDVNMKDQTSAIVRRHCWRISYHVDFHPLSCQLNIPSSAGIDELIIIR</sequence>
<name>A0A433DA60_9FUNG</name>
<dbReference type="EMBL" id="RBNI01004164">
    <property type="protein sequence ID" value="RUP47733.1"/>
    <property type="molecule type" value="Genomic_DNA"/>
</dbReference>
<keyword evidence="3" id="KW-1185">Reference proteome</keyword>
<evidence type="ECO:0000313" key="2">
    <source>
        <dbReference type="EMBL" id="RUP47733.1"/>
    </source>
</evidence>
<protein>
    <recommendedName>
        <fullName evidence="4">UBZ4-type domain-containing protein</fullName>
    </recommendedName>
</protein>
<dbReference type="OrthoDB" id="550867at2759"/>